<proteinExistence type="predicted"/>
<name>A0A0J7K553_LASNI</name>
<gene>
    <name evidence="1" type="ORF">RF55_15971</name>
</gene>
<dbReference type="OrthoDB" id="7543142at2759"/>
<comment type="caution">
    <text evidence="1">The sequence shown here is derived from an EMBL/GenBank/DDBJ whole genome shotgun (WGS) entry which is preliminary data.</text>
</comment>
<keyword evidence="2" id="KW-1185">Reference proteome</keyword>
<dbReference type="PaxDb" id="67767-A0A0J7K553"/>
<dbReference type="AlphaFoldDB" id="A0A0J7K553"/>
<dbReference type="Proteomes" id="UP000036403">
    <property type="component" value="Unassembled WGS sequence"/>
</dbReference>
<sequence length="181" mass="21495">MLEQDKTNIIETVTQKDALLPKFQDEVCTYNLLHKLLKSFQTAESLYENTQAKHAEEVSALKSDYETQLLEWRKTNSLLETDITNVRKENTAVNMSLIKIRAENSNLMDHLQKKEEASEALRTKSMEDQKYENEFMNLQGKMYNCHICQYETDYKHNLKTHFNTGKHKKKEERKRKWKMSV</sequence>
<evidence type="ECO:0000313" key="2">
    <source>
        <dbReference type="Proteomes" id="UP000036403"/>
    </source>
</evidence>
<dbReference type="EMBL" id="LBMM01013823">
    <property type="protein sequence ID" value="KMQ85467.1"/>
    <property type="molecule type" value="Genomic_DNA"/>
</dbReference>
<evidence type="ECO:0000313" key="1">
    <source>
        <dbReference type="EMBL" id="KMQ85467.1"/>
    </source>
</evidence>
<accession>A0A0J7K553</accession>
<organism evidence="1 2">
    <name type="scientific">Lasius niger</name>
    <name type="common">Black garden ant</name>
    <dbReference type="NCBI Taxonomy" id="67767"/>
    <lineage>
        <taxon>Eukaryota</taxon>
        <taxon>Metazoa</taxon>
        <taxon>Ecdysozoa</taxon>
        <taxon>Arthropoda</taxon>
        <taxon>Hexapoda</taxon>
        <taxon>Insecta</taxon>
        <taxon>Pterygota</taxon>
        <taxon>Neoptera</taxon>
        <taxon>Endopterygota</taxon>
        <taxon>Hymenoptera</taxon>
        <taxon>Apocrita</taxon>
        <taxon>Aculeata</taxon>
        <taxon>Formicoidea</taxon>
        <taxon>Formicidae</taxon>
        <taxon>Formicinae</taxon>
        <taxon>Lasius</taxon>
        <taxon>Lasius</taxon>
    </lineage>
</organism>
<protein>
    <submittedName>
        <fullName evidence="1">Cell polarity protein</fullName>
    </submittedName>
</protein>
<reference evidence="1 2" key="1">
    <citation type="submission" date="2015-04" db="EMBL/GenBank/DDBJ databases">
        <title>Lasius niger genome sequencing.</title>
        <authorList>
            <person name="Konorov E.A."/>
            <person name="Nikitin M.A."/>
            <person name="Kirill M.V."/>
            <person name="Chang P."/>
        </authorList>
    </citation>
    <scope>NUCLEOTIDE SEQUENCE [LARGE SCALE GENOMIC DNA]</scope>
    <source>
        <tissue evidence="1">Whole</tissue>
    </source>
</reference>